<proteinExistence type="predicted"/>
<dbReference type="InterPro" id="IPR016181">
    <property type="entry name" value="Acyl_CoA_acyltransferase"/>
</dbReference>
<dbReference type="CDD" id="cd04301">
    <property type="entry name" value="NAT_SF"/>
    <property type="match status" value="1"/>
</dbReference>
<dbReference type="InterPro" id="IPR000182">
    <property type="entry name" value="GNAT_dom"/>
</dbReference>
<sequence>MSELMIRWADYQDWYQLGLVSSESYRESYSGIIPDTYLDAFSIEKRQSHYKRALQEDAKTTAILLVNNKVAGYIEFGNSKDTDLDNTYGEIYNFYTLKSYWGNGYGKKLITWGINRLQEAGVTVKSI</sequence>
<evidence type="ECO:0000313" key="2">
    <source>
        <dbReference type="EMBL" id="UJF35517.1"/>
    </source>
</evidence>
<feature type="domain" description="N-acetyltransferase" evidence="1">
    <location>
        <begin position="4"/>
        <end position="127"/>
    </location>
</feature>
<evidence type="ECO:0000259" key="1">
    <source>
        <dbReference type="PROSITE" id="PS51186"/>
    </source>
</evidence>
<dbReference type="Proteomes" id="UP001649230">
    <property type="component" value="Chromosome"/>
</dbReference>
<dbReference type="RefSeq" id="WP_235122080.1">
    <property type="nucleotide sequence ID" value="NZ_CP090978.1"/>
</dbReference>
<evidence type="ECO:0000313" key="3">
    <source>
        <dbReference type="Proteomes" id="UP001649230"/>
    </source>
</evidence>
<dbReference type="Pfam" id="PF00583">
    <property type="entry name" value="Acetyltransf_1"/>
    <property type="match status" value="1"/>
</dbReference>
<dbReference type="PROSITE" id="PS51186">
    <property type="entry name" value="GNAT"/>
    <property type="match status" value="1"/>
</dbReference>
<name>A0ABY3SRB7_9BACL</name>
<dbReference type="Gene3D" id="3.40.630.30">
    <property type="match status" value="1"/>
</dbReference>
<protein>
    <submittedName>
        <fullName evidence="2">GNAT family N-acetyltransferase</fullName>
    </submittedName>
</protein>
<dbReference type="SUPFAM" id="SSF55729">
    <property type="entry name" value="Acyl-CoA N-acyltransferases (Nat)"/>
    <property type="match status" value="1"/>
</dbReference>
<reference evidence="2 3" key="1">
    <citation type="journal article" date="2024" name="Int. J. Syst. Evol. Microbiol.">
        <title>Paenibacillus hexagrammi sp. nov., a novel bacterium isolated from the gut content of Hexagrammos agrammus.</title>
        <authorList>
            <person name="Jung H.K."/>
            <person name="Kim D.G."/>
            <person name="Zin H."/>
            <person name="Park J."/>
            <person name="Jung H."/>
            <person name="Kim Y.O."/>
            <person name="Kong H.J."/>
            <person name="Kim J.W."/>
            <person name="Kim Y.S."/>
        </authorList>
    </citation>
    <scope>NUCLEOTIDE SEQUENCE [LARGE SCALE GENOMIC DNA]</scope>
    <source>
        <strain evidence="2 3">YPD9-1</strain>
    </source>
</reference>
<keyword evidence="3" id="KW-1185">Reference proteome</keyword>
<dbReference type="EMBL" id="CP090978">
    <property type="protein sequence ID" value="UJF35517.1"/>
    <property type="molecule type" value="Genomic_DNA"/>
</dbReference>
<gene>
    <name evidence="2" type="ORF">L0M14_10680</name>
</gene>
<organism evidence="2 3">
    <name type="scientific">Paenibacillus hexagrammi</name>
    <dbReference type="NCBI Taxonomy" id="2908839"/>
    <lineage>
        <taxon>Bacteria</taxon>
        <taxon>Bacillati</taxon>
        <taxon>Bacillota</taxon>
        <taxon>Bacilli</taxon>
        <taxon>Bacillales</taxon>
        <taxon>Paenibacillaceae</taxon>
        <taxon>Paenibacillus</taxon>
    </lineage>
</organism>
<accession>A0ABY3SRB7</accession>